<dbReference type="Proteomes" id="UP000041625">
    <property type="component" value="Unassembled WGS sequence"/>
</dbReference>
<proteinExistence type="predicted"/>
<name>A0AA86WYW9_9VIBR</name>
<keyword evidence="2" id="KW-1185">Reference proteome</keyword>
<dbReference type="EMBL" id="CCKJ01000035">
    <property type="protein sequence ID" value="CDT73183.1"/>
    <property type="molecule type" value="Genomic_DNA"/>
</dbReference>
<sequence>MLNQKREFAASCKCLINIQSFYYSNKKADRNKYQVSLVLKEMLIANLAHTTLASAT</sequence>
<gene>
    <name evidence="1" type="ORF">VCR31J2_130032</name>
</gene>
<protein>
    <submittedName>
        <fullName evidence="1">Uncharacterized protein</fullName>
    </submittedName>
</protein>
<evidence type="ECO:0000313" key="2">
    <source>
        <dbReference type="Proteomes" id="UP000041625"/>
    </source>
</evidence>
<accession>A0AA86WYW9</accession>
<dbReference type="AlphaFoldDB" id="A0AA86WYW9"/>
<reference evidence="1 2" key="1">
    <citation type="submission" date="2014-06" db="EMBL/GenBank/DDBJ databases">
        <authorList>
            <person name="Le Roux F."/>
        </authorList>
    </citation>
    <scope>NUCLEOTIDE SEQUENCE [LARGE SCALE GENOMIC DNA]</scope>
    <source>
        <strain evidence="1 2">J2-31</strain>
    </source>
</reference>
<organism evidence="1 2">
    <name type="scientific">Vibrio coralliirubri</name>
    <dbReference type="NCBI Taxonomy" id="1516159"/>
    <lineage>
        <taxon>Bacteria</taxon>
        <taxon>Pseudomonadati</taxon>
        <taxon>Pseudomonadota</taxon>
        <taxon>Gammaproteobacteria</taxon>
        <taxon>Vibrionales</taxon>
        <taxon>Vibrionaceae</taxon>
        <taxon>Vibrio</taxon>
    </lineage>
</organism>
<evidence type="ECO:0000313" key="1">
    <source>
        <dbReference type="EMBL" id="CDT73183.1"/>
    </source>
</evidence>
<comment type="caution">
    <text evidence="1">The sequence shown here is derived from an EMBL/GenBank/DDBJ whole genome shotgun (WGS) entry which is preliminary data.</text>
</comment>